<keyword evidence="2" id="KW-0677">Repeat</keyword>
<evidence type="ECO:0000256" key="4">
    <source>
        <dbReference type="SAM" id="MobiDB-lite"/>
    </source>
</evidence>
<dbReference type="InterPro" id="IPR015943">
    <property type="entry name" value="WD40/YVTN_repeat-like_dom_sf"/>
</dbReference>
<feature type="compositionally biased region" description="Basic residues" evidence="4">
    <location>
        <begin position="402"/>
        <end position="427"/>
    </location>
</feature>
<feature type="compositionally biased region" description="Polar residues" evidence="4">
    <location>
        <begin position="509"/>
        <end position="521"/>
    </location>
</feature>
<dbReference type="Pfam" id="PF00400">
    <property type="entry name" value="WD40"/>
    <property type="match status" value="5"/>
</dbReference>
<feature type="compositionally biased region" description="Basic and acidic residues" evidence="4">
    <location>
        <begin position="428"/>
        <end position="459"/>
    </location>
</feature>
<reference evidence="5" key="1">
    <citation type="submission" date="2022-08" db="EMBL/GenBank/DDBJ databases">
        <title>Novel sulphate-reducing endosymbionts in the free-living metamonad Anaeramoeba.</title>
        <authorList>
            <person name="Jerlstrom-Hultqvist J."/>
            <person name="Cepicka I."/>
            <person name="Gallot-Lavallee L."/>
            <person name="Salas-Leiva D."/>
            <person name="Curtis B.A."/>
            <person name="Zahonova K."/>
            <person name="Pipaliya S."/>
            <person name="Dacks J."/>
            <person name="Roger A.J."/>
        </authorList>
    </citation>
    <scope>NUCLEOTIDE SEQUENCE</scope>
    <source>
        <strain evidence="5">Busselton2</strain>
    </source>
</reference>
<dbReference type="InterPro" id="IPR050844">
    <property type="entry name" value="Coatomer_complex_subunit"/>
</dbReference>
<feature type="repeat" description="WD" evidence="3">
    <location>
        <begin position="120"/>
        <end position="153"/>
    </location>
</feature>
<name>A0AAV8A419_9EUKA</name>
<feature type="repeat" description="WD" evidence="3">
    <location>
        <begin position="671"/>
        <end position="714"/>
    </location>
</feature>
<dbReference type="AlphaFoldDB" id="A0AAV8A419"/>
<dbReference type="InterPro" id="IPR036322">
    <property type="entry name" value="WD40_repeat_dom_sf"/>
</dbReference>
<feature type="repeat" description="WD" evidence="3">
    <location>
        <begin position="718"/>
        <end position="759"/>
    </location>
</feature>
<feature type="compositionally biased region" description="Polar residues" evidence="4">
    <location>
        <begin position="612"/>
        <end position="625"/>
    </location>
</feature>
<dbReference type="GO" id="GO:0006886">
    <property type="term" value="P:intracellular protein transport"/>
    <property type="evidence" value="ECO:0007669"/>
    <property type="project" value="TreeGrafter"/>
</dbReference>
<dbReference type="InterPro" id="IPR001680">
    <property type="entry name" value="WD40_rpt"/>
</dbReference>
<feature type="compositionally biased region" description="Polar residues" evidence="4">
    <location>
        <begin position="361"/>
        <end position="381"/>
    </location>
</feature>
<dbReference type="GO" id="GO:0006888">
    <property type="term" value="P:endoplasmic reticulum to Golgi vesicle-mediated transport"/>
    <property type="evidence" value="ECO:0007669"/>
    <property type="project" value="TreeGrafter"/>
</dbReference>
<dbReference type="PROSITE" id="PS50294">
    <property type="entry name" value="WD_REPEATS_REGION"/>
    <property type="match status" value="3"/>
</dbReference>
<evidence type="ECO:0000256" key="3">
    <source>
        <dbReference type="PROSITE-ProRule" id="PRU00221"/>
    </source>
</evidence>
<keyword evidence="1 3" id="KW-0853">WD repeat</keyword>
<dbReference type="GO" id="GO:0030126">
    <property type="term" value="C:COPI vesicle coat"/>
    <property type="evidence" value="ECO:0007669"/>
    <property type="project" value="TreeGrafter"/>
</dbReference>
<evidence type="ECO:0000313" key="5">
    <source>
        <dbReference type="EMBL" id="KAJ3448294.1"/>
    </source>
</evidence>
<comment type="caution">
    <text evidence="5">The sequence shown here is derived from an EMBL/GenBank/DDBJ whole genome shotgun (WGS) entry which is preliminary data.</text>
</comment>
<feature type="compositionally biased region" description="Basic and acidic residues" evidence="4">
    <location>
        <begin position="187"/>
        <end position="204"/>
    </location>
</feature>
<evidence type="ECO:0000256" key="1">
    <source>
        <dbReference type="ARBA" id="ARBA00022574"/>
    </source>
</evidence>
<evidence type="ECO:0000256" key="2">
    <source>
        <dbReference type="ARBA" id="ARBA00022737"/>
    </source>
</evidence>
<dbReference type="InterPro" id="IPR020472">
    <property type="entry name" value="WD40_PAC1"/>
</dbReference>
<dbReference type="Gene3D" id="2.130.10.10">
    <property type="entry name" value="YVTN repeat-like/Quinoprotein amine dehydrogenase"/>
    <property type="match status" value="3"/>
</dbReference>
<feature type="compositionally biased region" description="Low complexity" evidence="4">
    <location>
        <begin position="547"/>
        <end position="561"/>
    </location>
</feature>
<gene>
    <name evidence="5" type="ORF">M0812_00773</name>
</gene>
<feature type="repeat" description="WD" evidence="3">
    <location>
        <begin position="761"/>
        <end position="802"/>
    </location>
</feature>
<dbReference type="SUPFAM" id="SSF50978">
    <property type="entry name" value="WD40 repeat-like"/>
    <property type="match status" value="2"/>
</dbReference>
<feature type="region of interest" description="Disordered" evidence="4">
    <location>
        <begin position="547"/>
        <end position="625"/>
    </location>
</feature>
<accession>A0AAV8A419</accession>
<feature type="region of interest" description="Disordered" evidence="4">
    <location>
        <begin position="347"/>
        <end position="530"/>
    </location>
</feature>
<dbReference type="GO" id="GO:0006891">
    <property type="term" value="P:intra-Golgi vesicle-mediated transport"/>
    <property type="evidence" value="ECO:0007669"/>
    <property type="project" value="TreeGrafter"/>
</dbReference>
<dbReference type="PRINTS" id="PR00320">
    <property type="entry name" value="GPROTEINBRPT"/>
</dbReference>
<dbReference type="InterPro" id="IPR019775">
    <property type="entry name" value="WD40_repeat_CS"/>
</dbReference>
<dbReference type="PANTHER" id="PTHR19876">
    <property type="entry name" value="COATOMER"/>
    <property type="match status" value="1"/>
</dbReference>
<sequence length="887" mass="102418">MSRDHERYGFQFKLFELFGEIDKEFTLLHEENVMLRNKLGLPTRELPKPTKSLKGRVGRLVSSITTSANSQWYVSGQITAHQDINWSLQSHPELPTVFVSGSSDKTSRVVDRLNKQCYLYSGHKGTVNNVRFHPNWKVFYCCSSSGDRTCHIWPYQLSSFNNSSNYQNQKNLYSIQTNHKKTPKKLYQKEKRNSTKKSKDHERQTPNVKTKNIQPITPQATSKKSEKFDYNFNFRALYKSSSLNKLDYLPNKGKKKKNLHFQKNNLKQSKHLENENLLGNSLEISRRYQKQNSEFETKIEYNNTRFKPHVPNLQKSQSNDHNSPVYERIERIKSIWPSDLLTEDEDANFPNEKNLNKFEKSNQTNSFFNNQRRFQRTNLTNENKKSQRPNKTANNKINEKNKNKKDKNKNKNKNKNKSKSKKKKKKKIEKDKLLKTNSEKENGKNKKEMEKVKEKEKNKSLMKKKNNNKVNNNFKGTNSEQTSIFDKKKNSKHQQPLNKIKSEKRKINKNSQNNRNASSRKYSFPPSNLEVDQDDLISSFNKNKINKFSTNKHNNNNNNKNIDYDDENDNDDDYSTEVDTSDDDNNDDNDDDSDDDNTSGESKSNKEDDENVQTNKNNHLNIDQESIISTQTSPLSKSINPNILLYNKPRIAQENSSDFSIKRGHQPAVILKGHTSIVSYADWVTTHSMINVVTGSDDNTVKLWNIETSSNGKLLSTLTAHDNAITHVSTHSSEPLILSSSLDSTFRLWDLRSSKNNVRLFKAHSAAVRSAIFSKNSNIIVSASDDRTGKIWDIRNSNHPLHSFNCSSGINKISISPRYGKIIAPLDNSTARIYDQNGKLISQLKSKEFGHQKMLTAADWTCDEKNILTTGIDHKIIVWSPPLKKKY</sequence>
<organism evidence="5 6">
    <name type="scientific">Anaeramoeba flamelloides</name>
    <dbReference type="NCBI Taxonomy" id="1746091"/>
    <lineage>
        <taxon>Eukaryota</taxon>
        <taxon>Metamonada</taxon>
        <taxon>Anaeramoebidae</taxon>
        <taxon>Anaeramoeba</taxon>
    </lineage>
</organism>
<feature type="region of interest" description="Disordered" evidence="4">
    <location>
        <begin position="178"/>
        <end position="208"/>
    </location>
</feature>
<proteinExistence type="predicted"/>
<protein>
    <submittedName>
        <fullName evidence="5">Wd repeat-containing protein</fullName>
    </submittedName>
</protein>
<dbReference type="PROSITE" id="PS00678">
    <property type="entry name" value="WD_REPEATS_1"/>
    <property type="match status" value="1"/>
</dbReference>
<dbReference type="EMBL" id="JANTQA010000015">
    <property type="protein sequence ID" value="KAJ3448294.1"/>
    <property type="molecule type" value="Genomic_DNA"/>
</dbReference>
<dbReference type="PROSITE" id="PS50082">
    <property type="entry name" value="WD_REPEATS_2"/>
    <property type="match status" value="4"/>
</dbReference>
<feature type="compositionally biased region" description="Low complexity" evidence="4">
    <location>
        <begin position="468"/>
        <end position="478"/>
    </location>
</feature>
<dbReference type="PANTHER" id="PTHR19876:SF2">
    <property type="entry name" value="COATOMER SUBUNIT BETA"/>
    <property type="match status" value="1"/>
</dbReference>
<dbReference type="SMART" id="SM00320">
    <property type="entry name" value="WD40"/>
    <property type="match status" value="7"/>
</dbReference>
<dbReference type="GO" id="GO:0006890">
    <property type="term" value="P:retrograde vesicle-mediated transport, Golgi to endoplasmic reticulum"/>
    <property type="evidence" value="ECO:0007669"/>
    <property type="project" value="TreeGrafter"/>
</dbReference>
<feature type="compositionally biased region" description="Acidic residues" evidence="4">
    <location>
        <begin position="564"/>
        <end position="598"/>
    </location>
</feature>
<evidence type="ECO:0000313" key="6">
    <source>
        <dbReference type="Proteomes" id="UP001146793"/>
    </source>
</evidence>
<dbReference type="Proteomes" id="UP001146793">
    <property type="component" value="Unassembled WGS sequence"/>
</dbReference>